<dbReference type="EMBL" id="ASRX01000018">
    <property type="protein sequence ID" value="EYF06051.1"/>
    <property type="molecule type" value="Genomic_DNA"/>
</dbReference>
<protein>
    <submittedName>
        <fullName evidence="2">Uncharacterized protein</fullName>
    </submittedName>
</protein>
<dbReference type="Gene3D" id="3.40.390.10">
    <property type="entry name" value="Collagenase (Catalytic Domain)"/>
    <property type="match status" value="1"/>
</dbReference>
<dbReference type="eggNOG" id="COG1572">
    <property type="taxonomic scope" value="Bacteria"/>
</dbReference>
<gene>
    <name evidence="2" type="ORF">CAP_2241</name>
</gene>
<organism evidence="2 3">
    <name type="scientific">Chondromyces apiculatus DSM 436</name>
    <dbReference type="NCBI Taxonomy" id="1192034"/>
    <lineage>
        <taxon>Bacteria</taxon>
        <taxon>Pseudomonadati</taxon>
        <taxon>Myxococcota</taxon>
        <taxon>Polyangia</taxon>
        <taxon>Polyangiales</taxon>
        <taxon>Polyangiaceae</taxon>
        <taxon>Chondromyces</taxon>
    </lineage>
</organism>
<keyword evidence="3" id="KW-1185">Reference proteome</keyword>
<dbReference type="GO" id="GO:0008237">
    <property type="term" value="F:metallopeptidase activity"/>
    <property type="evidence" value="ECO:0007669"/>
    <property type="project" value="InterPro"/>
</dbReference>
<comment type="caution">
    <text evidence="2">The sequence shown here is derived from an EMBL/GenBank/DDBJ whole genome shotgun (WGS) entry which is preliminary data.</text>
</comment>
<dbReference type="Proteomes" id="UP000019678">
    <property type="component" value="Unassembled WGS sequence"/>
</dbReference>
<dbReference type="STRING" id="1192034.CAP_2241"/>
<accession>A0A017TBV1</accession>
<feature type="chain" id="PRO_5001496504" evidence="1">
    <location>
        <begin position="23"/>
        <end position="521"/>
    </location>
</feature>
<reference evidence="2 3" key="1">
    <citation type="submission" date="2013-05" db="EMBL/GenBank/DDBJ databases">
        <title>Genome assembly of Chondromyces apiculatus DSM 436.</title>
        <authorList>
            <person name="Sharma G."/>
            <person name="Khatri I."/>
            <person name="Kaur C."/>
            <person name="Mayilraj S."/>
            <person name="Subramanian S."/>
        </authorList>
    </citation>
    <scope>NUCLEOTIDE SEQUENCE [LARGE SCALE GENOMIC DNA]</scope>
    <source>
        <strain evidence="2 3">DSM 436</strain>
    </source>
</reference>
<dbReference type="Pfam" id="PF10462">
    <property type="entry name" value="Peptidase_M66"/>
    <property type="match status" value="1"/>
</dbReference>
<proteinExistence type="predicted"/>
<feature type="signal peptide" evidence="1">
    <location>
        <begin position="1"/>
        <end position="22"/>
    </location>
</feature>
<dbReference type="RefSeq" id="WP_044240670.1">
    <property type="nucleotide sequence ID" value="NZ_ASRX01000018.1"/>
</dbReference>
<evidence type="ECO:0000256" key="1">
    <source>
        <dbReference type="SAM" id="SignalP"/>
    </source>
</evidence>
<evidence type="ECO:0000313" key="2">
    <source>
        <dbReference type="EMBL" id="EYF06051.1"/>
    </source>
</evidence>
<dbReference type="PROSITE" id="PS51257">
    <property type="entry name" value="PROKAR_LIPOPROTEIN"/>
    <property type="match status" value="1"/>
</dbReference>
<dbReference type="OrthoDB" id="3909977at2"/>
<dbReference type="AlphaFoldDB" id="A0A017TBV1"/>
<dbReference type="SUPFAM" id="SSF55486">
    <property type="entry name" value="Metalloproteases ('zincins'), catalytic domain"/>
    <property type="match status" value="1"/>
</dbReference>
<dbReference type="InterPro" id="IPR024079">
    <property type="entry name" value="MetalloPept_cat_dom_sf"/>
</dbReference>
<keyword evidence="1" id="KW-0732">Signal</keyword>
<evidence type="ECO:0000313" key="3">
    <source>
        <dbReference type="Proteomes" id="UP000019678"/>
    </source>
</evidence>
<sequence>MVLRPSRRLYALLAALTSGAFACNALTGADDLTIRDLDGATGAGGTTVSSTGTNMGTGAGSSGTVIVDPTPMVGAAGVNVREISLYQGVKRPLMENGVASTSTLPVVFGRDALIRVFYDTDAGYNGDPVTARLYLDGRSTLQVVQPLLQSSVETNLGSTINFELTADLVLGATSYRVELLQLPADSPIDNPAAKYPAAGFDPIPIDESPAVLRIEIVPVTYSADGSDRVPDTSPAQLRRYQDYFYAMYPVTSVDVVLHEPMPWSGAISPNGGGWGEVLDGLASYRQQEGAPDTTYYYGIFNPLPDVGQFCGGGCVAGLGFLPSPGDTYGRVAVGLGYPENNLDIETAVHEIGHAHGRPHSPCGGAGDPDPAFPYADGGIGTWGYNIVSKQLYDPTSFTDLMGYCVPIWISDYSFRQIHERVQFIDGVRMVFPPESLGLTYDRVHIGIDGHGTFLEPVTLQRPPIAQATQVDVQTANGIQAVTAQFYRYDHIEGGLLLWPRTSNAAITARAHLPDGLVQAVR</sequence>
<name>A0A017TBV1_9BACT</name>